<dbReference type="EMBL" id="QCZH01000014">
    <property type="protein sequence ID" value="PWA08342.1"/>
    <property type="molecule type" value="Genomic_DNA"/>
</dbReference>
<keyword evidence="2" id="KW-1185">Reference proteome</keyword>
<evidence type="ECO:0000313" key="2">
    <source>
        <dbReference type="Proteomes" id="UP000245618"/>
    </source>
</evidence>
<dbReference type="RefSeq" id="WP_116763840.1">
    <property type="nucleotide sequence ID" value="NZ_QCZH01000014.1"/>
</dbReference>
<dbReference type="GO" id="GO:0051301">
    <property type="term" value="P:cell division"/>
    <property type="evidence" value="ECO:0007669"/>
    <property type="project" value="UniProtKB-KW"/>
</dbReference>
<evidence type="ECO:0000313" key="1">
    <source>
        <dbReference type="EMBL" id="PWA08342.1"/>
    </source>
</evidence>
<name>A0A2U1JTA6_9FLAO</name>
<protein>
    <submittedName>
        <fullName evidence="1">Cell division protein FtsQ</fullName>
    </submittedName>
</protein>
<keyword evidence="1" id="KW-0132">Cell division</keyword>
<dbReference type="Proteomes" id="UP000245618">
    <property type="component" value="Unassembled WGS sequence"/>
</dbReference>
<organism evidence="1 2">
    <name type="scientific">Flavobacterium laiguense</name>
    <dbReference type="NCBI Taxonomy" id="2169409"/>
    <lineage>
        <taxon>Bacteria</taxon>
        <taxon>Pseudomonadati</taxon>
        <taxon>Bacteroidota</taxon>
        <taxon>Flavobacteriia</taxon>
        <taxon>Flavobacteriales</taxon>
        <taxon>Flavobacteriaceae</taxon>
        <taxon>Flavobacterium</taxon>
    </lineage>
</organism>
<keyword evidence="1" id="KW-0131">Cell cycle</keyword>
<dbReference type="AlphaFoldDB" id="A0A2U1JTA6"/>
<proteinExistence type="predicted"/>
<sequence length="240" mass="27768">MKIFNWNNVRLLFMFFLVIFLFSFTSKRNSKRKLTKSAVVFEGENALFVKQESVNKLLIENNSNATTVRKDRLDLNKLEQVLNAQAMIERADVFVSIDGVLKAVVKQKTPIARVFNDKGSFYIDSEGNIMPLSANFTARVPLVSGEINKKNSKDLFELFKVIYDDGFLKKNIIGIKIMPNGSLLMLNRNYNFQIDFGNMINVERKFKNYKAFFQKVSLDSSLHKYKKIDLRFTEQVVCTK</sequence>
<dbReference type="OrthoDB" id="1466667at2"/>
<accession>A0A2U1JTA6</accession>
<gene>
    <name evidence="1" type="ORF">DB891_12115</name>
</gene>
<comment type="caution">
    <text evidence="1">The sequence shown here is derived from an EMBL/GenBank/DDBJ whole genome shotgun (WGS) entry which is preliminary data.</text>
</comment>
<reference evidence="1 2" key="1">
    <citation type="submission" date="2018-04" db="EMBL/GenBank/DDBJ databases">
        <title>Flavobacterium sp. nov., isolated from glacier ice.</title>
        <authorList>
            <person name="Liu Q."/>
            <person name="Xin Y.-H."/>
        </authorList>
    </citation>
    <scope>NUCLEOTIDE SEQUENCE [LARGE SCALE GENOMIC DNA]</scope>
    <source>
        <strain evidence="1 2">LB2P30</strain>
    </source>
</reference>